<evidence type="ECO:0000313" key="4">
    <source>
        <dbReference type="Proteomes" id="UP001320420"/>
    </source>
</evidence>
<dbReference type="InterPro" id="IPR009799">
    <property type="entry name" value="EthD_dom"/>
</dbReference>
<protein>
    <recommendedName>
        <fullName evidence="2">EthD domain-containing protein</fullName>
    </recommendedName>
</protein>
<evidence type="ECO:0000259" key="2">
    <source>
        <dbReference type="Pfam" id="PF07110"/>
    </source>
</evidence>
<comment type="similarity">
    <text evidence="1">Belongs to the tpcK family.</text>
</comment>
<reference evidence="3 4" key="1">
    <citation type="submission" date="2024-02" db="EMBL/GenBank/DDBJ databases">
        <title>De novo assembly and annotation of 12 fungi associated with fruit tree decline syndrome in Ontario, Canada.</title>
        <authorList>
            <person name="Sulman M."/>
            <person name="Ellouze W."/>
            <person name="Ilyukhin E."/>
        </authorList>
    </citation>
    <scope>NUCLEOTIDE SEQUENCE [LARGE SCALE GENOMIC DNA]</scope>
    <source>
        <strain evidence="3 4">M11/M66-122</strain>
    </source>
</reference>
<dbReference type="GO" id="GO:0016491">
    <property type="term" value="F:oxidoreductase activity"/>
    <property type="evidence" value="ECO:0007669"/>
    <property type="project" value="InterPro"/>
</dbReference>
<dbReference type="AlphaFoldDB" id="A0AAN9UUS4"/>
<dbReference type="Pfam" id="PF07110">
    <property type="entry name" value="EthD"/>
    <property type="match status" value="1"/>
</dbReference>
<dbReference type="Proteomes" id="UP001320420">
    <property type="component" value="Unassembled WGS sequence"/>
</dbReference>
<proteinExistence type="inferred from homology"/>
<organism evidence="3 4">
    <name type="scientific">Diatrype stigma</name>
    <dbReference type="NCBI Taxonomy" id="117547"/>
    <lineage>
        <taxon>Eukaryota</taxon>
        <taxon>Fungi</taxon>
        <taxon>Dikarya</taxon>
        <taxon>Ascomycota</taxon>
        <taxon>Pezizomycotina</taxon>
        <taxon>Sordariomycetes</taxon>
        <taxon>Xylariomycetidae</taxon>
        <taxon>Xylariales</taxon>
        <taxon>Diatrypaceae</taxon>
        <taxon>Diatrype</taxon>
    </lineage>
</organism>
<accession>A0AAN9UUS4</accession>
<dbReference type="InterPro" id="IPR011008">
    <property type="entry name" value="Dimeric_a/b-barrel"/>
</dbReference>
<dbReference type="SUPFAM" id="SSF54909">
    <property type="entry name" value="Dimeric alpha+beta barrel"/>
    <property type="match status" value="1"/>
</dbReference>
<name>A0AAN9UUS4_9PEZI</name>
<sequence>MATPRQDQLIKFDVCLYKKDNISYDEFIKYATEVYPPKAVPLMKKHGIVQWAANEMGRPEWTVPDYDIVMSYWLRSVDDLRALTTDPEWDELEKEAQEITNMTIGHFVIGHQTIHLQGDVQNSTGA</sequence>
<keyword evidence="4" id="KW-1185">Reference proteome</keyword>
<evidence type="ECO:0000256" key="1">
    <source>
        <dbReference type="ARBA" id="ARBA00005986"/>
    </source>
</evidence>
<feature type="domain" description="EthD" evidence="2">
    <location>
        <begin position="19"/>
        <end position="94"/>
    </location>
</feature>
<gene>
    <name evidence="3" type="ORF">SLS62_003503</name>
</gene>
<evidence type="ECO:0000313" key="3">
    <source>
        <dbReference type="EMBL" id="KAK7754483.1"/>
    </source>
</evidence>
<comment type="caution">
    <text evidence="3">The sequence shown here is derived from an EMBL/GenBank/DDBJ whole genome shotgun (WGS) entry which is preliminary data.</text>
</comment>
<dbReference type="Gene3D" id="3.30.70.100">
    <property type="match status" value="1"/>
</dbReference>
<dbReference type="EMBL" id="JAKJXP020000020">
    <property type="protein sequence ID" value="KAK7754483.1"/>
    <property type="molecule type" value="Genomic_DNA"/>
</dbReference>